<dbReference type="PANTHER" id="PTHR11552:SF147">
    <property type="entry name" value="CHOLINE DEHYDROGENASE, MITOCHONDRIAL"/>
    <property type="match status" value="1"/>
</dbReference>
<evidence type="ECO:0000256" key="5">
    <source>
        <dbReference type="PIRSR" id="PIRSR000137-2"/>
    </source>
</evidence>
<dbReference type="InterPro" id="IPR036188">
    <property type="entry name" value="FAD/NAD-bd_sf"/>
</dbReference>
<comment type="similarity">
    <text evidence="2 6">Belongs to the GMC oxidoreductase family.</text>
</comment>
<feature type="binding site" evidence="5">
    <location>
        <position position="261"/>
    </location>
    <ligand>
        <name>FAD</name>
        <dbReference type="ChEBI" id="CHEBI:57692"/>
    </ligand>
</feature>
<dbReference type="PIRSF" id="PIRSF000137">
    <property type="entry name" value="Alcohol_oxidase"/>
    <property type="match status" value="1"/>
</dbReference>
<protein>
    <submittedName>
        <fullName evidence="9">Dehydrogenase</fullName>
    </submittedName>
</protein>
<feature type="domain" description="Glucose-methanol-choline oxidoreductase N-terminal" evidence="7">
    <location>
        <begin position="121"/>
        <end position="144"/>
    </location>
</feature>
<dbReference type="PANTHER" id="PTHR11552">
    <property type="entry name" value="GLUCOSE-METHANOL-CHOLINE GMC OXIDOREDUCTASE"/>
    <property type="match status" value="1"/>
</dbReference>
<feature type="binding site" evidence="5">
    <location>
        <begin position="131"/>
        <end position="134"/>
    </location>
    <ligand>
        <name>FAD</name>
        <dbReference type="ChEBI" id="CHEBI:57692"/>
    </ligand>
</feature>
<keyword evidence="4 5" id="KW-0274">FAD</keyword>
<organism evidence="9 10">
    <name type="scientific">Stenotrophomonas terrae</name>
    <dbReference type="NCBI Taxonomy" id="405446"/>
    <lineage>
        <taxon>Bacteria</taxon>
        <taxon>Pseudomonadati</taxon>
        <taxon>Pseudomonadota</taxon>
        <taxon>Gammaproteobacteria</taxon>
        <taxon>Lysobacterales</taxon>
        <taxon>Lysobacteraceae</taxon>
        <taxon>Stenotrophomonas</taxon>
    </lineage>
</organism>
<sequence length="542" mass="57169">MGNTFNETPTGMDRRQFLAAAGLAGAAVALPAGAVARSLAGERGFDVVIVGGGSAGAVLARRLSEDAWRRVLLIEAGSAYRPDKYPDAIRLQSIIGGDPAHDWGYSAELGWAGKVIPTPRGKVLGGSSAVNAGVAMRAPAADFERWTAAGLPHWTPAETLPFFQKSERTVHGAERFHGRAGPWPIHQLQEDEISDMQRAFVASAQEAGFGRVEDFNSDRPFGAGPYPMNNRMGQRLNTGMTYLSDAVRARPNLHILADTLVDRVEVSAGRARAVVLANGERIAGAEIVLSAGAYGTPAILLRSGIGPAADLRAQGIAVVADLPVGQRLQEHPFFYTVWAAHADRLGLPVPPVGAILWARSSQGGPGDGDFHVSAVHYGDPASSPTGAIFMLALALTRPRSIGQLKLRDRNPATAPLINLNILGAAEDRELMVEGIQMIRRIAGQGPLAEIIAQELVPGPAVKTAAALEAALPTSLDIYHHPTSTAPMGGDDDPHAVTDYQGRVCGVANLRVADASSFPDVPSVATNPTVIMLAERVSQWMKG</sequence>
<proteinExistence type="inferred from homology"/>
<dbReference type="SUPFAM" id="SSF51905">
    <property type="entry name" value="FAD/NAD(P)-binding domain"/>
    <property type="match status" value="1"/>
</dbReference>
<accession>A0A0R0C6X8</accession>
<dbReference type="GO" id="GO:0050660">
    <property type="term" value="F:flavin adenine dinucleotide binding"/>
    <property type="evidence" value="ECO:0007669"/>
    <property type="project" value="InterPro"/>
</dbReference>
<feature type="binding site" evidence="5">
    <location>
        <position position="478"/>
    </location>
    <ligand>
        <name>substrate</name>
    </ligand>
</feature>
<dbReference type="GO" id="GO:0019285">
    <property type="term" value="P:glycine betaine biosynthetic process from choline"/>
    <property type="evidence" value="ECO:0007669"/>
    <property type="project" value="TreeGrafter"/>
</dbReference>
<comment type="cofactor">
    <cofactor evidence="1 5">
        <name>FAD</name>
        <dbReference type="ChEBI" id="CHEBI:57692"/>
    </cofactor>
</comment>
<dbReference type="GO" id="GO:0008812">
    <property type="term" value="F:choline dehydrogenase activity"/>
    <property type="evidence" value="ECO:0007669"/>
    <property type="project" value="TreeGrafter"/>
</dbReference>
<evidence type="ECO:0000256" key="1">
    <source>
        <dbReference type="ARBA" id="ARBA00001974"/>
    </source>
</evidence>
<evidence type="ECO:0000256" key="3">
    <source>
        <dbReference type="ARBA" id="ARBA00022630"/>
    </source>
</evidence>
<dbReference type="Proteomes" id="UP000051863">
    <property type="component" value="Unassembled WGS sequence"/>
</dbReference>
<dbReference type="Gene3D" id="3.50.50.60">
    <property type="entry name" value="FAD/NAD(P)-binding domain"/>
    <property type="match status" value="1"/>
</dbReference>
<reference evidence="9 10" key="1">
    <citation type="submission" date="2015-05" db="EMBL/GenBank/DDBJ databases">
        <title>Genome sequencing and analysis of members of genus Stenotrophomonas.</title>
        <authorList>
            <person name="Patil P.P."/>
            <person name="Midha S."/>
            <person name="Patil P.B."/>
        </authorList>
    </citation>
    <scope>NUCLEOTIDE SEQUENCE [LARGE SCALE GENOMIC DNA]</scope>
    <source>
        <strain evidence="9 10">DSM 18941</strain>
    </source>
</reference>
<dbReference type="Pfam" id="PF00732">
    <property type="entry name" value="GMC_oxred_N"/>
    <property type="match status" value="1"/>
</dbReference>
<dbReference type="PATRIC" id="fig|405446.3.peg.2871"/>
<evidence type="ECO:0000313" key="10">
    <source>
        <dbReference type="Proteomes" id="UP000051863"/>
    </source>
</evidence>
<name>A0A0R0C6X8_9GAMM</name>
<dbReference type="InterPro" id="IPR012132">
    <property type="entry name" value="GMC_OxRdtase"/>
</dbReference>
<feature type="domain" description="Glucose-methanol-choline oxidoreductase N-terminal" evidence="8">
    <location>
        <begin position="292"/>
        <end position="306"/>
    </location>
</feature>
<feature type="binding site" evidence="5">
    <location>
        <position position="123"/>
    </location>
    <ligand>
        <name>FAD</name>
        <dbReference type="ChEBI" id="CHEBI:57692"/>
    </ligand>
</feature>
<evidence type="ECO:0000256" key="6">
    <source>
        <dbReference type="RuleBase" id="RU003968"/>
    </source>
</evidence>
<dbReference type="PROSITE" id="PS00624">
    <property type="entry name" value="GMC_OXRED_2"/>
    <property type="match status" value="1"/>
</dbReference>
<evidence type="ECO:0000259" key="8">
    <source>
        <dbReference type="PROSITE" id="PS00624"/>
    </source>
</evidence>
<dbReference type="GO" id="GO:0016020">
    <property type="term" value="C:membrane"/>
    <property type="evidence" value="ECO:0007669"/>
    <property type="project" value="TreeGrafter"/>
</dbReference>
<dbReference type="EMBL" id="LDJJ01000055">
    <property type="protein sequence ID" value="KRG65421.1"/>
    <property type="molecule type" value="Genomic_DNA"/>
</dbReference>
<comment type="caution">
    <text evidence="9">The sequence shown here is derived from an EMBL/GenBank/DDBJ whole genome shotgun (WGS) entry which is preliminary data.</text>
</comment>
<keyword evidence="10" id="KW-1185">Reference proteome</keyword>
<dbReference type="InterPro" id="IPR007867">
    <property type="entry name" value="GMC_OxRtase_C"/>
</dbReference>
<dbReference type="AlphaFoldDB" id="A0A0R0C6X8"/>
<dbReference type="PROSITE" id="PS00623">
    <property type="entry name" value="GMC_OXRED_1"/>
    <property type="match status" value="1"/>
</dbReference>
<keyword evidence="3 6" id="KW-0285">Flavoprotein</keyword>
<evidence type="ECO:0000256" key="2">
    <source>
        <dbReference type="ARBA" id="ARBA00010790"/>
    </source>
</evidence>
<evidence type="ECO:0000256" key="4">
    <source>
        <dbReference type="ARBA" id="ARBA00022827"/>
    </source>
</evidence>
<dbReference type="RefSeq" id="WP_083491344.1">
    <property type="nucleotide sequence ID" value="NZ_LDJJ01000055.1"/>
</dbReference>
<evidence type="ECO:0000313" key="9">
    <source>
        <dbReference type="EMBL" id="KRG65421.1"/>
    </source>
</evidence>
<dbReference type="SUPFAM" id="SSF54373">
    <property type="entry name" value="FAD-linked reductases, C-terminal domain"/>
    <property type="match status" value="1"/>
</dbReference>
<dbReference type="InterPro" id="IPR000172">
    <property type="entry name" value="GMC_OxRdtase_N"/>
</dbReference>
<evidence type="ECO:0000259" key="7">
    <source>
        <dbReference type="PROSITE" id="PS00623"/>
    </source>
</evidence>
<dbReference type="PROSITE" id="PS51318">
    <property type="entry name" value="TAT"/>
    <property type="match status" value="1"/>
</dbReference>
<dbReference type="InterPro" id="IPR006311">
    <property type="entry name" value="TAT_signal"/>
</dbReference>
<gene>
    <name evidence="9" type="ORF">ABB27_15580</name>
</gene>
<dbReference type="Pfam" id="PF05199">
    <property type="entry name" value="GMC_oxred_C"/>
    <property type="match status" value="1"/>
</dbReference>
<dbReference type="Gene3D" id="3.30.410.40">
    <property type="match status" value="1"/>
</dbReference>